<feature type="region of interest" description="Disordered" evidence="2">
    <location>
        <begin position="1"/>
        <end position="284"/>
    </location>
</feature>
<feature type="region of interest" description="Disordered" evidence="2">
    <location>
        <begin position="455"/>
        <end position="505"/>
    </location>
</feature>
<evidence type="ECO:0000313" key="3">
    <source>
        <dbReference type="EMBL" id="KAL2066804.1"/>
    </source>
</evidence>
<evidence type="ECO:0000256" key="2">
    <source>
        <dbReference type="SAM" id="MobiDB-lite"/>
    </source>
</evidence>
<feature type="region of interest" description="Disordered" evidence="2">
    <location>
        <begin position="392"/>
        <end position="413"/>
    </location>
</feature>
<name>A0ABR4CA35_9HELO</name>
<keyword evidence="4" id="KW-1185">Reference proteome</keyword>
<dbReference type="PANTHER" id="PTHR42023">
    <property type="entry name" value="BHLH DOMAIN-CONTAINING PROTEIN"/>
    <property type="match status" value="1"/>
</dbReference>
<dbReference type="EMBL" id="JAZHXI010000010">
    <property type="protein sequence ID" value="KAL2066804.1"/>
    <property type="molecule type" value="Genomic_DNA"/>
</dbReference>
<gene>
    <name evidence="3" type="ORF">VTL71DRAFT_1228</name>
</gene>
<accession>A0ABR4CA35</accession>
<dbReference type="Proteomes" id="UP001595075">
    <property type="component" value="Unassembled WGS sequence"/>
</dbReference>
<feature type="compositionally biased region" description="Low complexity" evidence="2">
    <location>
        <begin position="340"/>
        <end position="351"/>
    </location>
</feature>
<comment type="caution">
    <text evidence="3">The sequence shown here is derived from an EMBL/GenBank/DDBJ whole genome shotgun (WGS) entry which is preliminary data.</text>
</comment>
<keyword evidence="1" id="KW-0175">Coiled coil</keyword>
<feature type="compositionally biased region" description="Polar residues" evidence="2">
    <location>
        <begin position="157"/>
        <end position="169"/>
    </location>
</feature>
<organism evidence="3 4">
    <name type="scientific">Oculimacula yallundae</name>
    <dbReference type="NCBI Taxonomy" id="86028"/>
    <lineage>
        <taxon>Eukaryota</taxon>
        <taxon>Fungi</taxon>
        <taxon>Dikarya</taxon>
        <taxon>Ascomycota</taxon>
        <taxon>Pezizomycotina</taxon>
        <taxon>Leotiomycetes</taxon>
        <taxon>Helotiales</taxon>
        <taxon>Ploettnerulaceae</taxon>
        <taxon>Oculimacula</taxon>
    </lineage>
</organism>
<proteinExistence type="predicted"/>
<feature type="compositionally biased region" description="Polar residues" evidence="2">
    <location>
        <begin position="319"/>
        <end position="330"/>
    </location>
</feature>
<feature type="compositionally biased region" description="Polar residues" evidence="2">
    <location>
        <begin position="455"/>
        <end position="473"/>
    </location>
</feature>
<reference evidence="3 4" key="1">
    <citation type="journal article" date="2024" name="Commun. Biol.">
        <title>Comparative genomic analysis of thermophilic fungi reveals convergent evolutionary adaptations and gene losses.</title>
        <authorList>
            <person name="Steindorff A.S."/>
            <person name="Aguilar-Pontes M.V."/>
            <person name="Robinson A.J."/>
            <person name="Andreopoulos B."/>
            <person name="LaButti K."/>
            <person name="Kuo A."/>
            <person name="Mondo S."/>
            <person name="Riley R."/>
            <person name="Otillar R."/>
            <person name="Haridas S."/>
            <person name="Lipzen A."/>
            <person name="Grimwood J."/>
            <person name="Schmutz J."/>
            <person name="Clum A."/>
            <person name="Reid I.D."/>
            <person name="Moisan M.C."/>
            <person name="Butler G."/>
            <person name="Nguyen T.T.M."/>
            <person name="Dewar K."/>
            <person name="Conant G."/>
            <person name="Drula E."/>
            <person name="Henrissat B."/>
            <person name="Hansel C."/>
            <person name="Singer S."/>
            <person name="Hutchinson M.I."/>
            <person name="de Vries R.P."/>
            <person name="Natvig D.O."/>
            <person name="Powell A.J."/>
            <person name="Tsang A."/>
            <person name="Grigoriev I.V."/>
        </authorList>
    </citation>
    <scope>NUCLEOTIDE SEQUENCE [LARGE SCALE GENOMIC DNA]</scope>
    <source>
        <strain evidence="3 4">CBS 494.80</strain>
    </source>
</reference>
<protein>
    <submittedName>
        <fullName evidence="3">Uncharacterized protein</fullName>
    </submittedName>
</protein>
<feature type="compositionally biased region" description="Polar residues" evidence="2">
    <location>
        <begin position="248"/>
        <end position="262"/>
    </location>
</feature>
<feature type="compositionally biased region" description="Polar residues" evidence="2">
    <location>
        <begin position="85"/>
        <end position="94"/>
    </location>
</feature>
<feature type="compositionally biased region" description="Polar residues" evidence="2">
    <location>
        <begin position="104"/>
        <end position="113"/>
    </location>
</feature>
<feature type="compositionally biased region" description="Basic and acidic residues" evidence="2">
    <location>
        <begin position="197"/>
        <end position="207"/>
    </location>
</feature>
<evidence type="ECO:0000256" key="1">
    <source>
        <dbReference type="SAM" id="Coils"/>
    </source>
</evidence>
<evidence type="ECO:0000313" key="4">
    <source>
        <dbReference type="Proteomes" id="UP001595075"/>
    </source>
</evidence>
<feature type="region of interest" description="Disordered" evidence="2">
    <location>
        <begin position="301"/>
        <end position="378"/>
    </location>
</feature>
<dbReference type="PANTHER" id="PTHR42023:SF1">
    <property type="entry name" value="BHLH DOMAIN-CONTAINING PROTEIN"/>
    <property type="match status" value="1"/>
</dbReference>
<feature type="coiled-coil region" evidence="1">
    <location>
        <begin position="587"/>
        <end position="614"/>
    </location>
</feature>
<feature type="compositionally biased region" description="Basic and acidic residues" evidence="2">
    <location>
        <begin position="55"/>
        <end position="65"/>
    </location>
</feature>
<sequence length="647" mass="71434">MWKRLNNPKGARQPSVQEPRKLYNGEGDDLGLMGHNRGMNAGGAYGNQTRAPQRPRREDDMDPKGLPRLPFEVAPAHENRDSTFRPVSSLYSQPSPNPIRTGFHQDQYQTSYTTEEDVSPESSPELRPVNNRSQSPEAEGVSPIDEMPDVSHLTLGQPESNSNPPTSNIPVLRREKRNQVAAAAANFVTRKNVGENPRGRTAHDPRWDPYSGEITTSDRGKPQSVKPGTFSLPGLRSVHKETGLPLGNESSVTTTATKQHTSFGDRVRRLKSNNTAPVERPGWKGATGRVTLVAPVQDQLDMPPLSIPRKSSKRIASPDSETFSGASSPATIVRNRNGETSPASATYPSPSIHTVLDTKNGETNTRNKPHSPVTVNPDPVVVSQSAAAQTLARNATTSPSEPPAQVPGGWERDDGTMANIERNFREQLQTVSTPIVEEPEPEYVQPSSRFSVTTYAPSTAHNTPRPSTDTFSSHPMPPADPSFLLNRQRPRLSDSPKSNSSVSRKPIPALASPVFISMSSVPAHLPTNKRSSNIAKNLPLSPAEAESHDLVTSLEAQLENLAHRRNNIVRSIRQMTELMPKDSVMITEDVRRKREAEKKKVEALRIEESDVRREEHEIGLRLHRAWKRRDNNAVYEPTSLWVRRVTG</sequence>